<dbReference type="EMBL" id="CP049056">
    <property type="protein sequence ID" value="QIE56977.1"/>
    <property type="molecule type" value="Genomic_DNA"/>
</dbReference>
<feature type="compositionally biased region" description="Low complexity" evidence="1">
    <location>
        <begin position="15"/>
        <end position="36"/>
    </location>
</feature>
<sequence>MKEHAVIAQGDIMPGPGATSGAAGSQSARAGKASGAESTPTSGAAPAKDESGGEERAAETGTGAFAALMAPQSDAAGAAAEMDTTTYRPPLRGDRAGSPATMSAETDAAPAVLKEQATDGLAATLAGTQPGVAETATAEAASSERHAEAAPTTTRTMSVRTLAEARAAAETPVSETAPALGPHAENGAPGSNAAASTGAAPPATTAAPTRPAAVPVEGAAVAAPAAPRAELGPRGAAPEGGAADAAAPPAQDKAQPPAPAQHASFSQTTPVAYGDAAARGAMSGASDIPVLLDGDGAGGSGGAHAATSGRADTPLTVPSHSGPPPLSAPPGGERAAAQISAQIGLAARTGTGGGDRVEIRLDPPELGRVHLSFTVERDGIAALVSADRPEVVDLMRRHGDILQRDLTAAGYRNVTLDFARSETGGEDQRGARPDPDPTPSAPNDRNAEQLAIMAAWRGAPDDRLDIRF</sequence>
<dbReference type="InterPro" id="IPR021136">
    <property type="entry name" value="Flagellar_hook_control-like_C"/>
</dbReference>
<name>A0A7L5C2B3_9RHOB</name>
<feature type="compositionally biased region" description="Basic and acidic residues" evidence="1">
    <location>
        <begin position="426"/>
        <end position="435"/>
    </location>
</feature>
<protein>
    <recommendedName>
        <fullName evidence="2">Flagellar hook-length control protein-like C-terminal domain-containing protein</fullName>
    </recommendedName>
</protein>
<dbReference type="CDD" id="cd17470">
    <property type="entry name" value="T3SS_Flik_C"/>
    <property type="match status" value="1"/>
</dbReference>
<dbReference type="InterPro" id="IPR038610">
    <property type="entry name" value="FliK-like_C_sf"/>
</dbReference>
<feature type="region of interest" description="Disordered" evidence="1">
    <location>
        <begin position="1"/>
        <end position="271"/>
    </location>
</feature>
<dbReference type="Gene3D" id="3.30.750.140">
    <property type="match status" value="1"/>
</dbReference>
<feature type="compositionally biased region" description="Low complexity" evidence="1">
    <location>
        <begin position="118"/>
        <end position="141"/>
    </location>
</feature>
<organism evidence="3 4">
    <name type="scientific">Pikeienuella piscinae</name>
    <dbReference type="NCBI Taxonomy" id="2748098"/>
    <lineage>
        <taxon>Bacteria</taxon>
        <taxon>Pseudomonadati</taxon>
        <taxon>Pseudomonadota</taxon>
        <taxon>Alphaproteobacteria</taxon>
        <taxon>Rhodobacterales</taxon>
        <taxon>Paracoccaceae</taxon>
        <taxon>Pikeienuella</taxon>
    </lineage>
</organism>
<accession>A0A7L5C2B3</accession>
<feature type="region of interest" description="Disordered" evidence="1">
    <location>
        <begin position="418"/>
        <end position="447"/>
    </location>
</feature>
<proteinExistence type="predicted"/>
<feature type="compositionally biased region" description="Basic and acidic residues" evidence="1">
    <location>
        <begin position="47"/>
        <end position="58"/>
    </location>
</feature>
<feature type="region of interest" description="Disordered" evidence="1">
    <location>
        <begin position="286"/>
        <end position="338"/>
    </location>
</feature>
<feature type="compositionally biased region" description="Low complexity" evidence="1">
    <location>
        <begin position="160"/>
        <end position="171"/>
    </location>
</feature>
<evidence type="ECO:0000256" key="1">
    <source>
        <dbReference type="SAM" id="MobiDB-lite"/>
    </source>
</evidence>
<dbReference type="KEGG" id="hdh:G5B40_16940"/>
<evidence type="ECO:0000259" key="2">
    <source>
        <dbReference type="Pfam" id="PF02120"/>
    </source>
</evidence>
<dbReference type="RefSeq" id="WP_165101057.1">
    <property type="nucleotide sequence ID" value="NZ_CP049056.1"/>
</dbReference>
<feature type="domain" description="Flagellar hook-length control protein-like C-terminal" evidence="2">
    <location>
        <begin position="353"/>
        <end position="421"/>
    </location>
</feature>
<gene>
    <name evidence="3" type="ORF">G5B40_16940</name>
</gene>
<feature type="compositionally biased region" description="Low complexity" evidence="1">
    <location>
        <begin position="184"/>
        <end position="263"/>
    </location>
</feature>
<dbReference type="Proteomes" id="UP000503336">
    <property type="component" value="Chromosome"/>
</dbReference>
<keyword evidence="4" id="KW-1185">Reference proteome</keyword>
<dbReference type="AlphaFoldDB" id="A0A7L5C2B3"/>
<evidence type="ECO:0000313" key="3">
    <source>
        <dbReference type="EMBL" id="QIE56977.1"/>
    </source>
</evidence>
<reference evidence="3 4" key="1">
    <citation type="submission" date="2020-02" db="EMBL/GenBank/DDBJ databases">
        <title>complete genome sequence of Rhodobacteraceae bacterium.</title>
        <authorList>
            <person name="Park J."/>
            <person name="Kim Y.-S."/>
            <person name="Kim K.-H."/>
        </authorList>
    </citation>
    <scope>NUCLEOTIDE SEQUENCE [LARGE SCALE GENOMIC DNA]</scope>
    <source>
        <strain evidence="3 4">RR4-56</strain>
    </source>
</reference>
<dbReference type="Pfam" id="PF02120">
    <property type="entry name" value="Flg_hook"/>
    <property type="match status" value="1"/>
</dbReference>
<evidence type="ECO:0000313" key="4">
    <source>
        <dbReference type="Proteomes" id="UP000503336"/>
    </source>
</evidence>